<dbReference type="GeneID" id="43348822"/>
<evidence type="ECO:0000313" key="2">
    <source>
        <dbReference type="Proteomes" id="UP000462362"/>
    </source>
</evidence>
<dbReference type="NCBIfam" id="TIGR04108">
    <property type="entry name" value="HutX"/>
    <property type="match status" value="1"/>
</dbReference>
<proteinExistence type="predicted"/>
<sequence>MTTIVEQQNKINELLNSGRPVTLETIAQALSVTAQEAAHLLPEGSATFAPGSDFESVWAAIAEWEKITFIVTAHGNVIEVETKLVTGKAAMGYYNLMGGKSPLQGHFKYGDISEIGFVTMPFMGRESHFAAFFTTSGEVAYSMYVGREKHKLIESAKEKFLALQQKYKA</sequence>
<dbReference type="Pfam" id="PF06228">
    <property type="entry name" value="ChuX_HutX"/>
    <property type="match status" value="1"/>
</dbReference>
<organism evidence="1 2">
    <name type="scientific">Parasutterella excrementihominis</name>
    <dbReference type="NCBI Taxonomy" id="487175"/>
    <lineage>
        <taxon>Bacteria</taxon>
        <taxon>Pseudomonadati</taxon>
        <taxon>Pseudomonadota</taxon>
        <taxon>Betaproteobacteria</taxon>
        <taxon>Burkholderiales</taxon>
        <taxon>Sutterellaceae</taxon>
        <taxon>Parasutterella</taxon>
    </lineage>
</organism>
<dbReference type="Proteomes" id="UP000462362">
    <property type="component" value="Unassembled WGS sequence"/>
</dbReference>
<dbReference type="SUPFAM" id="SSF144064">
    <property type="entry name" value="Heme iron utilization protein-like"/>
    <property type="match status" value="1"/>
</dbReference>
<name>A0A6I3S8J8_9BURK</name>
<dbReference type="AlphaFoldDB" id="A0A6I3S8J8"/>
<comment type="caution">
    <text evidence="1">The sequence shown here is derived from an EMBL/GenBank/DDBJ whole genome shotgun (WGS) entry which is preliminary data.</text>
</comment>
<dbReference type="Gene3D" id="3.40.1570.10">
    <property type="entry name" value="HemS/ChuS/ChuX like domains"/>
    <property type="match status" value="1"/>
</dbReference>
<evidence type="ECO:0000313" key="1">
    <source>
        <dbReference type="EMBL" id="MTU43002.1"/>
    </source>
</evidence>
<dbReference type="EMBL" id="WNCL01000011">
    <property type="protein sequence ID" value="MTU43002.1"/>
    <property type="molecule type" value="Genomic_DNA"/>
</dbReference>
<gene>
    <name evidence="1" type="primary">hutX</name>
    <name evidence="1" type="ORF">GMD42_05080</name>
</gene>
<accession>A0A6I3S8J8</accession>
<dbReference type="CDD" id="cd16829">
    <property type="entry name" value="ChuX_HutX-like"/>
    <property type="match status" value="1"/>
</dbReference>
<reference evidence="1 2" key="1">
    <citation type="journal article" date="2019" name="Nat. Med.">
        <title>A library of human gut bacterial isolates paired with longitudinal multiomics data enables mechanistic microbiome research.</title>
        <authorList>
            <person name="Poyet M."/>
            <person name="Groussin M."/>
            <person name="Gibbons S.M."/>
            <person name="Avila-Pacheco J."/>
            <person name="Jiang X."/>
            <person name="Kearney S.M."/>
            <person name="Perrotta A.R."/>
            <person name="Berdy B."/>
            <person name="Zhao S."/>
            <person name="Lieberman T.D."/>
            <person name="Swanson P.K."/>
            <person name="Smith M."/>
            <person name="Roesemann S."/>
            <person name="Alexander J.E."/>
            <person name="Rich S.A."/>
            <person name="Livny J."/>
            <person name="Vlamakis H."/>
            <person name="Clish C."/>
            <person name="Bullock K."/>
            <person name="Deik A."/>
            <person name="Scott J."/>
            <person name="Pierce K.A."/>
            <person name="Xavier R.J."/>
            <person name="Alm E.J."/>
        </authorList>
    </citation>
    <scope>NUCLEOTIDE SEQUENCE [LARGE SCALE GENOMIC DNA]</scope>
    <source>
        <strain evidence="1 2">BIOML-A2</strain>
    </source>
</reference>
<dbReference type="RefSeq" id="WP_008811902.1">
    <property type="nucleotide sequence ID" value="NZ_CALXOM010000023.1"/>
</dbReference>
<dbReference type="InterPro" id="IPR010413">
    <property type="entry name" value="HutX-like"/>
</dbReference>
<dbReference type="InterPro" id="IPR053733">
    <property type="entry name" value="Heme_Transport_Util_sf"/>
</dbReference>
<protein>
    <submittedName>
        <fullName evidence="1">Heme utilization cystosolic carrier protein HutX</fullName>
    </submittedName>
</protein>